<evidence type="ECO:0000259" key="2">
    <source>
        <dbReference type="Pfam" id="PF05347"/>
    </source>
</evidence>
<dbReference type="EMBL" id="JNBS01002227">
    <property type="protein sequence ID" value="OQR93860.1"/>
    <property type="molecule type" value="Genomic_DNA"/>
</dbReference>
<name>A0A1V9Z7N6_9STRA</name>
<feature type="compositionally biased region" description="Polar residues" evidence="1">
    <location>
        <begin position="81"/>
        <end position="95"/>
    </location>
</feature>
<dbReference type="AlphaFoldDB" id="A0A1V9Z7N6"/>
<proteinExistence type="predicted"/>
<feature type="region of interest" description="Disordered" evidence="1">
    <location>
        <begin position="81"/>
        <end position="123"/>
    </location>
</feature>
<evidence type="ECO:0000256" key="1">
    <source>
        <dbReference type="SAM" id="MobiDB-lite"/>
    </source>
</evidence>
<dbReference type="Pfam" id="PF05347">
    <property type="entry name" value="Complex1_LYR"/>
    <property type="match status" value="1"/>
</dbReference>
<evidence type="ECO:0000313" key="3">
    <source>
        <dbReference type="EMBL" id="OQR93860.1"/>
    </source>
</evidence>
<dbReference type="OrthoDB" id="74240at2759"/>
<sequence>MSKPFLSLAYFVNRSQVLKQYRTYLREIRMLEKDARKDMRLSIRAKFEEAKYLQDPHLVKQAIAYGNAQLQHVRELVNSVGTRPQKNVSNSTWIEQVNEESEDNGAMDDVRGRIGAGWPWQKK</sequence>
<keyword evidence="4" id="KW-1185">Reference proteome</keyword>
<feature type="domain" description="Complex 1 LYR protein" evidence="2">
    <location>
        <begin position="16"/>
        <end position="71"/>
    </location>
</feature>
<gene>
    <name evidence="3" type="ORF">THRCLA_22275</name>
</gene>
<reference evidence="3 4" key="1">
    <citation type="journal article" date="2014" name="Genome Biol. Evol.">
        <title>The secreted proteins of Achlya hypogyna and Thraustotheca clavata identify the ancestral oomycete secretome and reveal gene acquisitions by horizontal gene transfer.</title>
        <authorList>
            <person name="Misner I."/>
            <person name="Blouin N."/>
            <person name="Leonard G."/>
            <person name="Richards T.A."/>
            <person name="Lane C.E."/>
        </authorList>
    </citation>
    <scope>NUCLEOTIDE SEQUENCE [LARGE SCALE GENOMIC DNA]</scope>
    <source>
        <strain evidence="3 4">ATCC 34112</strain>
    </source>
</reference>
<accession>A0A1V9Z7N6</accession>
<evidence type="ECO:0000313" key="4">
    <source>
        <dbReference type="Proteomes" id="UP000243217"/>
    </source>
</evidence>
<feature type="compositionally biased region" description="Acidic residues" evidence="1">
    <location>
        <begin position="97"/>
        <end position="106"/>
    </location>
</feature>
<dbReference type="InterPro" id="IPR008011">
    <property type="entry name" value="Complex1_LYR_dom"/>
</dbReference>
<protein>
    <recommendedName>
        <fullName evidence="2">Complex 1 LYR protein domain-containing protein</fullName>
    </recommendedName>
</protein>
<dbReference type="Proteomes" id="UP000243217">
    <property type="component" value="Unassembled WGS sequence"/>
</dbReference>
<organism evidence="3 4">
    <name type="scientific">Thraustotheca clavata</name>
    <dbReference type="NCBI Taxonomy" id="74557"/>
    <lineage>
        <taxon>Eukaryota</taxon>
        <taxon>Sar</taxon>
        <taxon>Stramenopiles</taxon>
        <taxon>Oomycota</taxon>
        <taxon>Saprolegniomycetes</taxon>
        <taxon>Saprolegniales</taxon>
        <taxon>Achlyaceae</taxon>
        <taxon>Thraustotheca</taxon>
    </lineage>
</organism>
<comment type="caution">
    <text evidence="3">The sequence shown here is derived from an EMBL/GenBank/DDBJ whole genome shotgun (WGS) entry which is preliminary data.</text>
</comment>